<sequence length="231" mass="27143">MSLRGEELRKELQKKYRDHRTTDYSSARKNLYNDVDCYKDQIYRLYADTTYPSPCHIIKDIPHATNELLPANAEHVVPQSLFSKKTPFVSDLHHLFSAGHQENENRKSYMFGEFDPKTASIWCRDNACTTKLPENPEQYSCLSSTKPFLWMPIAKDRGTVARAVLYFQTVYPEINISSVNNVSLYLKWNREFPPTERDKYRNEMVNITQGNRNPYVDNPILADWVFDPQYR</sequence>
<dbReference type="PANTHER" id="PTHR33607:SF2">
    <property type="entry name" value="ENDONUCLEASE-1"/>
    <property type="match status" value="1"/>
</dbReference>
<dbReference type="InParanoid" id="A2DT31"/>
<keyword evidence="1" id="KW-0540">Nuclease</keyword>
<dbReference type="GO" id="GO:0004536">
    <property type="term" value="F:DNA nuclease activity"/>
    <property type="evidence" value="ECO:0000318"/>
    <property type="project" value="GO_Central"/>
</dbReference>
<gene>
    <name evidence="3" type="ORF">TVAG_004690</name>
</gene>
<organism evidence="3 4">
    <name type="scientific">Trichomonas vaginalis (strain ATCC PRA-98 / G3)</name>
    <dbReference type="NCBI Taxonomy" id="412133"/>
    <lineage>
        <taxon>Eukaryota</taxon>
        <taxon>Metamonada</taxon>
        <taxon>Parabasalia</taxon>
        <taxon>Trichomonadida</taxon>
        <taxon>Trichomonadidae</taxon>
        <taxon>Trichomonas</taxon>
    </lineage>
</organism>
<evidence type="ECO:0000256" key="2">
    <source>
        <dbReference type="ARBA" id="ARBA00022801"/>
    </source>
</evidence>
<dbReference type="InterPro" id="IPR044925">
    <property type="entry name" value="His-Me_finger_sf"/>
</dbReference>
<keyword evidence="4" id="KW-1185">Reference proteome</keyword>
<dbReference type="PANTHER" id="PTHR33607">
    <property type="entry name" value="ENDONUCLEASE-1"/>
    <property type="match status" value="1"/>
</dbReference>
<dbReference type="RefSeq" id="XP_001328661.1">
    <property type="nucleotide sequence ID" value="XM_001328626.1"/>
</dbReference>
<dbReference type="Proteomes" id="UP000001542">
    <property type="component" value="Unassembled WGS sequence"/>
</dbReference>
<evidence type="ECO:0000313" key="4">
    <source>
        <dbReference type="Proteomes" id="UP000001542"/>
    </source>
</evidence>
<dbReference type="STRING" id="5722.A2DT31"/>
<dbReference type="VEuPathDB" id="TrichDB:TVAGG3_0648820"/>
<keyword evidence="2" id="KW-0378">Hydrolase</keyword>
<evidence type="ECO:0000256" key="1">
    <source>
        <dbReference type="ARBA" id="ARBA00022722"/>
    </source>
</evidence>
<dbReference type="GO" id="GO:0006308">
    <property type="term" value="P:DNA catabolic process"/>
    <property type="evidence" value="ECO:0000318"/>
    <property type="project" value="GO_Central"/>
</dbReference>
<accession>A2DT31</accession>
<dbReference type="Pfam" id="PF04231">
    <property type="entry name" value="Endonuclease_1"/>
    <property type="match status" value="1"/>
</dbReference>
<dbReference type="EMBL" id="DS113242">
    <property type="protein sequence ID" value="EAY16438.1"/>
    <property type="molecule type" value="Genomic_DNA"/>
</dbReference>
<dbReference type="OrthoDB" id="2015847at2759"/>
<name>A2DT31_TRIV3</name>
<dbReference type="KEGG" id="tva:4774448"/>
<dbReference type="SUPFAM" id="SSF54060">
    <property type="entry name" value="His-Me finger endonucleases"/>
    <property type="match status" value="1"/>
</dbReference>
<dbReference type="GO" id="GO:0016787">
    <property type="term" value="F:hydrolase activity"/>
    <property type="evidence" value="ECO:0007669"/>
    <property type="project" value="UniProtKB-KW"/>
</dbReference>
<dbReference type="AlphaFoldDB" id="A2DT31"/>
<proteinExistence type="predicted"/>
<dbReference type="VEuPathDB" id="TrichDB:TVAG_004690"/>
<dbReference type="SMR" id="A2DT31"/>
<dbReference type="InterPro" id="IPR007346">
    <property type="entry name" value="Endonuclease-I"/>
</dbReference>
<reference evidence="3" key="2">
    <citation type="journal article" date="2007" name="Science">
        <title>Draft genome sequence of the sexually transmitted pathogen Trichomonas vaginalis.</title>
        <authorList>
            <person name="Carlton J.M."/>
            <person name="Hirt R.P."/>
            <person name="Silva J.C."/>
            <person name="Delcher A.L."/>
            <person name="Schatz M."/>
            <person name="Zhao Q."/>
            <person name="Wortman J.R."/>
            <person name="Bidwell S.L."/>
            <person name="Alsmark U.C.M."/>
            <person name="Besteiro S."/>
            <person name="Sicheritz-Ponten T."/>
            <person name="Noel C.J."/>
            <person name="Dacks J.B."/>
            <person name="Foster P.G."/>
            <person name="Simillion C."/>
            <person name="Van de Peer Y."/>
            <person name="Miranda-Saavedra D."/>
            <person name="Barton G.J."/>
            <person name="Westrop G.D."/>
            <person name="Mueller S."/>
            <person name="Dessi D."/>
            <person name="Fiori P.L."/>
            <person name="Ren Q."/>
            <person name="Paulsen I."/>
            <person name="Zhang H."/>
            <person name="Bastida-Corcuera F.D."/>
            <person name="Simoes-Barbosa A."/>
            <person name="Brown M.T."/>
            <person name="Hayes R.D."/>
            <person name="Mukherjee M."/>
            <person name="Okumura C.Y."/>
            <person name="Schneider R."/>
            <person name="Smith A.J."/>
            <person name="Vanacova S."/>
            <person name="Villalvazo M."/>
            <person name="Haas B.J."/>
            <person name="Pertea M."/>
            <person name="Feldblyum T.V."/>
            <person name="Utterback T.R."/>
            <person name="Shu C.L."/>
            <person name="Osoegawa K."/>
            <person name="de Jong P.J."/>
            <person name="Hrdy I."/>
            <person name="Horvathova L."/>
            <person name="Zubacova Z."/>
            <person name="Dolezal P."/>
            <person name="Malik S.B."/>
            <person name="Logsdon J.M. Jr."/>
            <person name="Henze K."/>
            <person name="Gupta A."/>
            <person name="Wang C.C."/>
            <person name="Dunne R.L."/>
            <person name="Upcroft J.A."/>
            <person name="Upcroft P."/>
            <person name="White O."/>
            <person name="Salzberg S.L."/>
            <person name="Tang P."/>
            <person name="Chiu C.-H."/>
            <person name="Lee Y.-S."/>
            <person name="Embley T.M."/>
            <person name="Coombs G.H."/>
            <person name="Mottram J.C."/>
            <person name="Tachezy J."/>
            <person name="Fraser-Liggett C.M."/>
            <person name="Johnson P.J."/>
        </authorList>
    </citation>
    <scope>NUCLEOTIDE SEQUENCE [LARGE SCALE GENOMIC DNA]</scope>
    <source>
        <strain evidence="3">G3</strain>
    </source>
</reference>
<evidence type="ECO:0000313" key="3">
    <source>
        <dbReference type="EMBL" id="EAY16438.1"/>
    </source>
</evidence>
<reference evidence="3" key="1">
    <citation type="submission" date="2006-10" db="EMBL/GenBank/DDBJ databases">
        <authorList>
            <person name="Amadeo P."/>
            <person name="Zhao Q."/>
            <person name="Wortman J."/>
            <person name="Fraser-Liggett C."/>
            <person name="Carlton J."/>
        </authorList>
    </citation>
    <scope>NUCLEOTIDE SEQUENCE</scope>
    <source>
        <strain evidence="3">G3</strain>
    </source>
</reference>
<protein>
    <submittedName>
        <fullName evidence="3">Secreted nuclease, putative</fullName>
    </submittedName>
</protein>